<dbReference type="InterPro" id="IPR025669">
    <property type="entry name" value="AAA_dom"/>
</dbReference>
<comment type="catalytic activity">
    <reaction evidence="8">
        <text>L-tyrosyl-[protein] + ATP = O-phospho-L-tyrosyl-[protein] + ADP + H(+)</text>
        <dbReference type="Rhea" id="RHEA:10596"/>
        <dbReference type="Rhea" id="RHEA-COMP:10136"/>
        <dbReference type="Rhea" id="RHEA-COMP:20101"/>
        <dbReference type="ChEBI" id="CHEBI:15378"/>
        <dbReference type="ChEBI" id="CHEBI:30616"/>
        <dbReference type="ChEBI" id="CHEBI:46858"/>
        <dbReference type="ChEBI" id="CHEBI:61978"/>
        <dbReference type="ChEBI" id="CHEBI:456216"/>
        <dbReference type="EC" id="2.7.10.2"/>
    </reaction>
</comment>
<keyword evidence="7" id="KW-0829">Tyrosine-protein kinase</keyword>
<dbReference type="NCBIfam" id="TIGR01007">
    <property type="entry name" value="eps_fam"/>
    <property type="match status" value="1"/>
</dbReference>
<keyword evidence="5" id="KW-0418">Kinase</keyword>
<dbReference type="GO" id="GO:0005886">
    <property type="term" value="C:plasma membrane"/>
    <property type="evidence" value="ECO:0007669"/>
    <property type="project" value="TreeGrafter"/>
</dbReference>
<accession>A0A318TH94</accession>
<comment type="similarity">
    <text evidence="1">Belongs to the CpsD/CapB family.</text>
</comment>
<keyword evidence="4" id="KW-0547">Nucleotide-binding</keyword>
<evidence type="ECO:0000313" key="10">
    <source>
        <dbReference type="EMBL" id="PYF03267.1"/>
    </source>
</evidence>
<dbReference type="SUPFAM" id="SSF52540">
    <property type="entry name" value="P-loop containing nucleoside triphosphate hydrolases"/>
    <property type="match status" value="1"/>
</dbReference>
<dbReference type="Pfam" id="PF13614">
    <property type="entry name" value="AAA_31"/>
    <property type="match status" value="1"/>
</dbReference>
<evidence type="ECO:0000256" key="2">
    <source>
        <dbReference type="ARBA" id="ARBA00011903"/>
    </source>
</evidence>
<reference evidence="10 11" key="1">
    <citation type="submission" date="2018-06" db="EMBL/GenBank/DDBJ databases">
        <title>Genomic Encyclopedia of Archaeal and Bacterial Type Strains, Phase II (KMG-II): from individual species to whole genera.</title>
        <authorList>
            <person name="Goeker M."/>
        </authorList>
    </citation>
    <scope>NUCLEOTIDE SEQUENCE [LARGE SCALE GENOMIC DNA]</scope>
    <source>
        <strain evidence="10 11">KACC 16626</strain>
    </source>
</reference>
<keyword evidence="11" id="KW-1185">Reference proteome</keyword>
<evidence type="ECO:0000256" key="1">
    <source>
        <dbReference type="ARBA" id="ARBA00007316"/>
    </source>
</evidence>
<gene>
    <name evidence="10" type="ORF">BJ095_13218</name>
</gene>
<keyword evidence="6" id="KW-0067">ATP-binding</keyword>
<dbReference type="Proteomes" id="UP000247416">
    <property type="component" value="Unassembled WGS sequence"/>
</dbReference>
<dbReference type="CDD" id="cd05387">
    <property type="entry name" value="BY-kinase"/>
    <property type="match status" value="1"/>
</dbReference>
<dbReference type="InterPro" id="IPR027417">
    <property type="entry name" value="P-loop_NTPase"/>
</dbReference>
<dbReference type="FunFam" id="3.40.50.300:FF:000527">
    <property type="entry name" value="Tyrosine-protein kinase etk"/>
    <property type="match status" value="1"/>
</dbReference>
<dbReference type="GO" id="GO:0042802">
    <property type="term" value="F:identical protein binding"/>
    <property type="evidence" value="ECO:0007669"/>
    <property type="project" value="UniProtKB-ARBA"/>
</dbReference>
<dbReference type="InterPro" id="IPR050445">
    <property type="entry name" value="Bact_polysacc_biosynth/exp"/>
</dbReference>
<protein>
    <recommendedName>
        <fullName evidence="2">non-specific protein-tyrosine kinase</fullName>
        <ecNumber evidence="2">2.7.10.2</ecNumber>
    </recommendedName>
</protein>
<evidence type="ECO:0000256" key="8">
    <source>
        <dbReference type="ARBA" id="ARBA00051245"/>
    </source>
</evidence>
<dbReference type="GO" id="GO:0004715">
    <property type="term" value="F:non-membrane spanning protein tyrosine kinase activity"/>
    <property type="evidence" value="ECO:0007669"/>
    <property type="project" value="UniProtKB-EC"/>
</dbReference>
<dbReference type="Gene3D" id="3.40.50.300">
    <property type="entry name" value="P-loop containing nucleotide triphosphate hydrolases"/>
    <property type="match status" value="1"/>
</dbReference>
<evidence type="ECO:0000256" key="7">
    <source>
        <dbReference type="ARBA" id="ARBA00023137"/>
    </source>
</evidence>
<comment type="caution">
    <text evidence="10">The sequence shown here is derived from an EMBL/GenBank/DDBJ whole genome shotgun (WGS) entry which is preliminary data.</text>
</comment>
<keyword evidence="3" id="KW-0808">Transferase</keyword>
<evidence type="ECO:0000256" key="6">
    <source>
        <dbReference type="ARBA" id="ARBA00022840"/>
    </source>
</evidence>
<dbReference type="PANTHER" id="PTHR32309:SF13">
    <property type="entry name" value="FERRIC ENTEROBACTIN TRANSPORT PROTEIN FEPE"/>
    <property type="match status" value="1"/>
</dbReference>
<dbReference type="InterPro" id="IPR005702">
    <property type="entry name" value="Wzc-like_C"/>
</dbReference>
<evidence type="ECO:0000259" key="9">
    <source>
        <dbReference type="Pfam" id="PF13614"/>
    </source>
</evidence>
<evidence type="ECO:0000256" key="4">
    <source>
        <dbReference type="ARBA" id="ARBA00022741"/>
    </source>
</evidence>
<dbReference type="GO" id="GO:0005524">
    <property type="term" value="F:ATP binding"/>
    <property type="evidence" value="ECO:0007669"/>
    <property type="project" value="UniProtKB-KW"/>
</dbReference>
<dbReference type="OrthoDB" id="9794577at2"/>
<organism evidence="10 11">
    <name type="scientific">Ureibacillus chungkukjangi</name>
    <dbReference type="NCBI Taxonomy" id="1202712"/>
    <lineage>
        <taxon>Bacteria</taxon>
        <taxon>Bacillati</taxon>
        <taxon>Bacillota</taxon>
        <taxon>Bacilli</taxon>
        <taxon>Bacillales</taxon>
        <taxon>Caryophanaceae</taxon>
        <taxon>Ureibacillus</taxon>
    </lineage>
</organism>
<dbReference type="PANTHER" id="PTHR32309">
    <property type="entry name" value="TYROSINE-PROTEIN KINASE"/>
    <property type="match status" value="1"/>
</dbReference>
<sequence>MFKKKNKKSNSMARKIVVATNPKSINSEQYRTIRTNINFSMPDQELRTLLVTSASPSEGKSTTASNIAAVFSQEGKKVLLVDADMRKPTTHHTFKIRNTHGLSSILTRQCEVHEAVQPTDIENLYILPSGPIPPNPAELLASKNMEAVKTRLLEDYDLLVFDTPPILSVADAQIVSNKTDGTVLVINTGKSQKESALKAKELLEAAKANVLGVILNNFKIEDSHYYYYYYGSEE</sequence>
<dbReference type="AlphaFoldDB" id="A0A318TH94"/>
<dbReference type="RefSeq" id="WP_107932873.1">
    <property type="nucleotide sequence ID" value="NZ_PYWJ01000004.1"/>
</dbReference>
<evidence type="ECO:0000313" key="11">
    <source>
        <dbReference type="Proteomes" id="UP000247416"/>
    </source>
</evidence>
<feature type="domain" description="AAA" evidence="9">
    <location>
        <begin position="59"/>
        <end position="175"/>
    </location>
</feature>
<dbReference type="EMBL" id="QJTJ01000032">
    <property type="protein sequence ID" value="PYF03267.1"/>
    <property type="molecule type" value="Genomic_DNA"/>
</dbReference>
<name>A0A318TH94_9BACL</name>
<dbReference type="EC" id="2.7.10.2" evidence="2"/>
<evidence type="ECO:0000256" key="5">
    <source>
        <dbReference type="ARBA" id="ARBA00022777"/>
    </source>
</evidence>
<evidence type="ECO:0000256" key="3">
    <source>
        <dbReference type="ARBA" id="ARBA00022679"/>
    </source>
</evidence>
<proteinExistence type="inferred from homology"/>